<dbReference type="EnsemblProtists" id="EOD27225">
    <property type="protein sequence ID" value="EOD27225"/>
    <property type="gene ID" value="EMIHUDRAFT_205217"/>
</dbReference>
<dbReference type="AlphaFoldDB" id="A0A0D3JUP0"/>
<reference evidence="2" key="1">
    <citation type="journal article" date="2013" name="Nature">
        <title>Pan genome of the phytoplankton Emiliania underpins its global distribution.</title>
        <authorList>
            <person name="Read B.A."/>
            <person name="Kegel J."/>
            <person name="Klute M.J."/>
            <person name="Kuo A."/>
            <person name="Lefebvre S.C."/>
            <person name="Maumus F."/>
            <person name="Mayer C."/>
            <person name="Miller J."/>
            <person name="Monier A."/>
            <person name="Salamov A."/>
            <person name="Young J."/>
            <person name="Aguilar M."/>
            <person name="Claverie J.M."/>
            <person name="Frickenhaus S."/>
            <person name="Gonzalez K."/>
            <person name="Herman E.K."/>
            <person name="Lin Y.C."/>
            <person name="Napier J."/>
            <person name="Ogata H."/>
            <person name="Sarno A.F."/>
            <person name="Shmutz J."/>
            <person name="Schroeder D."/>
            <person name="de Vargas C."/>
            <person name="Verret F."/>
            <person name="von Dassow P."/>
            <person name="Valentin K."/>
            <person name="Van de Peer Y."/>
            <person name="Wheeler G."/>
            <person name="Dacks J.B."/>
            <person name="Delwiche C.F."/>
            <person name="Dyhrman S.T."/>
            <person name="Glockner G."/>
            <person name="John U."/>
            <person name="Richards T."/>
            <person name="Worden A.Z."/>
            <person name="Zhang X."/>
            <person name="Grigoriev I.V."/>
            <person name="Allen A.E."/>
            <person name="Bidle K."/>
            <person name="Borodovsky M."/>
            <person name="Bowler C."/>
            <person name="Brownlee C."/>
            <person name="Cock J.M."/>
            <person name="Elias M."/>
            <person name="Gladyshev V.N."/>
            <person name="Groth M."/>
            <person name="Guda C."/>
            <person name="Hadaegh A."/>
            <person name="Iglesias-Rodriguez M.D."/>
            <person name="Jenkins J."/>
            <person name="Jones B.M."/>
            <person name="Lawson T."/>
            <person name="Leese F."/>
            <person name="Lindquist E."/>
            <person name="Lobanov A."/>
            <person name="Lomsadze A."/>
            <person name="Malik S.B."/>
            <person name="Marsh M.E."/>
            <person name="Mackinder L."/>
            <person name="Mock T."/>
            <person name="Mueller-Roeber B."/>
            <person name="Pagarete A."/>
            <person name="Parker M."/>
            <person name="Probert I."/>
            <person name="Quesneville H."/>
            <person name="Raines C."/>
            <person name="Rensing S.A."/>
            <person name="Riano-Pachon D.M."/>
            <person name="Richier S."/>
            <person name="Rokitta S."/>
            <person name="Shiraiwa Y."/>
            <person name="Soanes D.M."/>
            <person name="van der Giezen M."/>
            <person name="Wahlund T.M."/>
            <person name="Williams B."/>
            <person name="Wilson W."/>
            <person name="Wolfe G."/>
            <person name="Wurch L.L."/>
        </authorList>
    </citation>
    <scope>NUCLEOTIDE SEQUENCE</scope>
</reference>
<dbReference type="RefSeq" id="XP_005779654.1">
    <property type="nucleotide sequence ID" value="XM_005779597.1"/>
</dbReference>
<evidence type="ECO:0000313" key="1">
    <source>
        <dbReference type="EnsemblProtists" id="EOD27225"/>
    </source>
</evidence>
<name>A0A0D3JUP0_EMIH1</name>
<keyword evidence="2" id="KW-1185">Reference proteome</keyword>
<proteinExistence type="predicted"/>
<organism evidence="1 2">
    <name type="scientific">Emiliania huxleyi (strain CCMP1516)</name>
    <dbReference type="NCBI Taxonomy" id="280463"/>
    <lineage>
        <taxon>Eukaryota</taxon>
        <taxon>Haptista</taxon>
        <taxon>Haptophyta</taxon>
        <taxon>Prymnesiophyceae</taxon>
        <taxon>Isochrysidales</taxon>
        <taxon>Noelaerhabdaceae</taxon>
        <taxon>Emiliania</taxon>
    </lineage>
</organism>
<dbReference type="GeneID" id="17272771"/>
<accession>A0A0D3JUP0</accession>
<dbReference type="PaxDb" id="2903-EOD27225"/>
<reference evidence="1" key="2">
    <citation type="submission" date="2024-10" db="UniProtKB">
        <authorList>
            <consortium name="EnsemblProtists"/>
        </authorList>
    </citation>
    <scope>IDENTIFICATION</scope>
</reference>
<sequence length="425" mass="45303">MECTDPDDSKRAAALKARTYRRGDVVDDSAGTDDDISAAINQYLSTCDRSRGSAEPWTEQEDRQLLHAFWLSLVDPTAPLRSAVIGSGRGAHAIEHRLNQLRSRLPPHVAERALPSRQKQLQTSRWLELAEPCCNPRPSGPQQNDAAVAKAARAAIADDENLDDAGKQALRRAAGRVPLQRLPLSGLAANHTVPPVRIEEGSVVLQLADEARLPVGFNSACLALTVDRARALLRGGADSSAGEPSALERARVLCSWSESDPTAAAVGSTVAIHSLVSRPSMNGKVGVVVSASASTGRFGVRVAGEAKALALRRAMVSPPLAGSSLWTRPTPLPLLRPANLEPAAAAVEAGRLIVKAAAWSPQSHELFPEPARKWAVEVMRLGYLIAWDEERFDGEGAAPGLVDLWRSFVLPRVVVRAAAGAPRSP</sequence>
<evidence type="ECO:0000313" key="2">
    <source>
        <dbReference type="Proteomes" id="UP000013827"/>
    </source>
</evidence>
<dbReference type="Proteomes" id="UP000013827">
    <property type="component" value="Unassembled WGS sequence"/>
</dbReference>
<protein>
    <submittedName>
        <fullName evidence="1">Uncharacterized protein</fullName>
    </submittedName>
</protein>
<dbReference type="KEGG" id="ehx:EMIHUDRAFT_205217"/>
<dbReference type="HOGENOM" id="CLU_646297_0_0_1"/>